<dbReference type="AlphaFoldDB" id="A0A917MI35"/>
<keyword evidence="1" id="KW-0812">Transmembrane</keyword>
<organism evidence="2 3">
    <name type="scientific">Alsobacter metallidurans</name>
    <dbReference type="NCBI Taxonomy" id="340221"/>
    <lineage>
        <taxon>Bacteria</taxon>
        <taxon>Pseudomonadati</taxon>
        <taxon>Pseudomonadota</taxon>
        <taxon>Alphaproteobacteria</taxon>
        <taxon>Hyphomicrobiales</taxon>
        <taxon>Alsobacteraceae</taxon>
        <taxon>Alsobacter</taxon>
    </lineage>
</organism>
<dbReference type="Proteomes" id="UP000603912">
    <property type="component" value="Unassembled WGS sequence"/>
</dbReference>
<feature type="transmembrane region" description="Helical" evidence="1">
    <location>
        <begin position="6"/>
        <end position="27"/>
    </location>
</feature>
<evidence type="ECO:0000313" key="3">
    <source>
        <dbReference type="Proteomes" id="UP000603912"/>
    </source>
</evidence>
<keyword evidence="1" id="KW-0472">Membrane</keyword>
<evidence type="ECO:0000313" key="2">
    <source>
        <dbReference type="EMBL" id="GGH21344.1"/>
    </source>
</evidence>
<comment type="caution">
    <text evidence="2">The sequence shown here is derived from an EMBL/GenBank/DDBJ whole genome shotgun (WGS) entry which is preliminary data.</text>
</comment>
<keyword evidence="3" id="KW-1185">Reference proteome</keyword>
<dbReference type="EMBL" id="BMES01000002">
    <property type="protein sequence ID" value="GGH21344.1"/>
    <property type="molecule type" value="Genomic_DNA"/>
</dbReference>
<keyword evidence="1" id="KW-1133">Transmembrane helix</keyword>
<accession>A0A917MI35</accession>
<dbReference type="RefSeq" id="WP_188518143.1">
    <property type="nucleotide sequence ID" value="NZ_BMES01000002.1"/>
</dbReference>
<reference evidence="2" key="1">
    <citation type="journal article" date="2014" name="Int. J. Syst. Evol. Microbiol.">
        <title>Complete genome sequence of Corynebacterium casei LMG S-19264T (=DSM 44701T), isolated from a smear-ripened cheese.</title>
        <authorList>
            <consortium name="US DOE Joint Genome Institute (JGI-PGF)"/>
            <person name="Walter F."/>
            <person name="Albersmeier A."/>
            <person name="Kalinowski J."/>
            <person name="Ruckert C."/>
        </authorList>
    </citation>
    <scope>NUCLEOTIDE SEQUENCE</scope>
    <source>
        <strain evidence="2">CGMCC 1.12214</strain>
    </source>
</reference>
<reference evidence="2" key="2">
    <citation type="submission" date="2020-09" db="EMBL/GenBank/DDBJ databases">
        <authorList>
            <person name="Sun Q."/>
            <person name="Zhou Y."/>
        </authorList>
    </citation>
    <scope>NUCLEOTIDE SEQUENCE</scope>
    <source>
        <strain evidence="2">CGMCC 1.12214</strain>
    </source>
</reference>
<name>A0A917MI35_9HYPH</name>
<evidence type="ECO:0000256" key="1">
    <source>
        <dbReference type="SAM" id="Phobius"/>
    </source>
</evidence>
<proteinExistence type="predicted"/>
<protein>
    <submittedName>
        <fullName evidence="2">Uncharacterized protein</fullName>
    </submittedName>
</protein>
<sequence length="84" mass="9349">MFTAILLAFDLAIAISALASGWLWWLASRQRIRRISRHEELDAADLNRIVTALNRTQILNSRAALTTAAAAVFAVIRLLLNYLA</sequence>
<gene>
    <name evidence="2" type="ORF">GCM10007036_25550</name>
</gene>
<feature type="transmembrane region" description="Helical" evidence="1">
    <location>
        <begin position="63"/>
        <end position="83"/>
    </location>
</feature>